<dbReference type="Pfam" id="PF25534">
    <property type="entry name" value="DUF7918"/>
    <property type="match status" value="1"/>
</dbReference>
<dbReference type="OrthoDB" id="3796919at2759"/>
<name>A0A9W9BY61_9PLEO</name>
<dbReference type="InterPro" id="IPR057678">
    <property type="entry name" value="DUF7918"/>
</dbReference>
<dbReference type="Proteomes" id="UP001140562">
    <property type="component" value="Unassembled WGS sequence"/>
</dbReference>
<evidence type="ECO:0000313" key="4">
    <source>
        <dbReference type="Proteomes" id="UP001140562"/>
    </source>
</evidence>
<keyword evidence="4" id="KW-1185">Reference proteome</keyword>
<gene>
    <name evidence="3" type="ORF">N0V87_006821</name>
</gene>
<protein>
    <recommendedName>
        <fullName evidence="2">DUF7918 domain-containing protein</fullName>
    </recommendedName>
</protein>
<feature type="domain" description="DUF7918" evidence="2">
    <location>
        <begin position="9"/>
        <end position="59"/>
    </location>
</feature>
<evidence type="ECO:0000256" key="1">
    <source>
        <dbReference type="SAM" id="MobiDB-lite"/>
    </source>
</evidence>
<accession>A0A9W9BY61</accession>
<evidence type="ECO:0000259" key="2">
    <source>
        <dbReference type="Pfam" id="PF25534"/>
    </source>
</evidence>
<comment type="caution">
    <text evidence="3">The sequence shown here is derived from an EMBL/GenBank/DDBJ whole genome shotgun (WGS) entry which is preliminary data.</text>
</comment>
<proteinExistence type="predicted"/>
<evidence type="ECO:0000313" key="3">
    <source>
        <dbReference type="EMBL" id="KAJ4334493.1"/>
    </source>
</evidence>
<sequence length="149" mass="16771">MAVLNAYSGLRTEITVNRKPLTEYDDDDVEASSAEVNKYVEAPTLKTLQIDVEDEDELERDILPRANLRESGVRRMTASPLLRGMETKAGGVKRETRSQHVKREEGAQGVVKRERDAGAEAYSDSEDVIILETRSCKRPYTKCEVIVLE</sequence>
<dbReference type="AlphaFoldDB" id="A0A9W9BY61"/>
<feature type="compositionally biased region" description="Basic and acidic residues" evidence="1">
    <location>
        <begin position="92"/>
        <end position="118"/>
    </location>
</feature>
<dbReference type="EMBL" id="JAPEUV010000076">
    <property type="protein sequence ID" value="KAJ4334493.1"/>
    <property type="molecule type" value="Genomic_DNA"/>
</dbReference>
<feature type="region of interest" description="Disordered" evidence="1">
    <location>
        <begin position="74"/>
        <end position="118"/>
    </location>
</feature>
<organism evidence="3 4">
    <name type="scientific">Didymella glomerata</name>
    <dbReference type="NCBI Taxonomy" id="749621"/>
    <lineage>
        <taxon>Eukaryota</taxon>
        <taxon>Fungi</taxon>
        <taxon>Dikarya</taxon>
        <taxon>Ascomycota</taxon>
        <taxon>Pezizomycotina</taxon>
        <taxon>Dothideomycetes</taxon>
        <taxon>Pleosporomycetidae</taxon>
        <taxon>Pleosporales</taxon>
        <taxon>Pleosporineae</taxon>
        <taxon>Didymellaceae</taxon>
        <taxon>Didymella</taxon>
    </lineage>
</organism>
<reference evidence="3" key="1">
    <citation type="submission" date="2022-10" db="EMBL/GenBank/DDBJ databases">
        <title>Tapping the CABI collections for fungal endophytes: first genome assemblies for Collariella, Neodidymelliopsis, Ascochyta clinopodiicola, Didymella pomorum, Didymosphaeria variabile, Neocosmospora piperis and Neocucurbitaria cava.</title>
        <authorList>
            <person name="Hill R."/>
        </authorList>
    </citation>
    <scope>NUCLEOTIDE SEQUENCE</scope>
    <source>
        <strain evidence="3">IMI 360193</strain>
    </source>
</reference>